<evidence type="ECO:0000313" key="3">
    <source>
        <dbReference type="Proteomes" id="UP000030377"/>
    </source>
</evidence>
<accession>A0A0A3XR15</accession>
<dbReference type="EMBL" id="JRPN01000025">
    <property type="protein sequence ID" value="KGT75566.1"/>
    <property type="molecule type" value="Genomic_DNA"/>
</dbReference>
<evidence type="ECO:0000256" key="1">
    <source>
        <dbReference type="SAM" id="MobiDB-lite"/>
    </source>
</evidence>
<feature type="region of interest" description="Disordered" evidence="1">
    <location>
        <begin position="107"/>
        <end position="135"/>
    </location>
</feature>
<organism evidence="2 3">
    <name type="scientific">Bradyrhizobium japonicum</name>
    <dbReference type="NCBI Taxonomy" id="375"/>
    <lineage>
        <taxon>Bacteria</taxon>
        <taxon>Pseudomonadati</taxon>
        <taxon>Pseudomonadota</taxon>
        <taxon>Alphaproteobacteria</taxon>
        <taxon>Hyphomicrobiales</taxon>
        <taxon>Nitrobacteraceae</taxon>
        <taxon>Bradyrhizobium</taxon>
    </lineage>
</organism>
<gene>
    <name evidence="2" type="ORF">MA20_34560</name>
</gene>
<protein>
    <recommendedName>
        <fullName evidence="4">T3SS negative regulator,GrlR</fullName>
    </recommendedName>
</protein>
<comment type="caution">
    <text evidence="2">The sequence shown here is derived from an EMBL/GenBank/DDBJ whole genome shotgun (WGS) entry which is preliminary data.</text>
</comment>
<dbReference type="Proteomes" id="UP000030377">
    <property type="component" value="Unassembled WGS sequence"/>
</dbReference>
<dbReference type="AlphaFoldDB" id="A0A0A3XR15"/>
<proteinExistence type="predicted"/>
<dbReference type="Gene3D" id="2.40.128.380">
    <property type="entry name" value="T3SS negative regulator GrlR"/>
    <property type="match status" value="1"/>
</dbReference>
<dbReference type="STRING" id="375.BKD09_RS18420"/>
<dbReference type="RefSeq" id="WP_028156698.1">
    <property type="nucleotide sequence ID" value="NZ_CP081350.1"/>
</dbReference>
<reference evidence="2 3" key="1">
    <citation type="submission" date="2014-09" db="EMBL/GenBank/DDBJ databases">
        <title>Draft genome of Bradyrhizobium japonicum Is-34.</title>
        <authorList>
            <person name="Tsurumaru H."/>
            <person name="Yamakawa T."/>
            <person name="Hashimoto S."/>
            <person name="Okizaki K."/>
            <person name="Kanesaki Y."/>
            <person name="Yoshikawa H."/>
            <person name="Yajima S."/>
        </authorList>
    </citation>
    <scope>NUCLEOTIDE SEQUENCE [LARGE SCALE GENOMIC DNA]</scope>
    <source>
        <strain evidence="2 3">Is-34</strain>
    </source>
</reference>
<sequence length="135" mass="14551">MLKDGTYAAWYKTPLDQGTGIVHVADGQIWGRDSLMTYHGSCNVDGDRFTATVLTKRHTDGRATVFGVDDELTLEIQGTCPGKIATYTATAGQAPGVVLQGTLIRTEQPTPAPEQIAKVPPFDPGKLPKLPKRSR</sequence>
<dbReference type="InterPro" id="IPR043019">
    <property type="entry name" value="GrlR_sf"/>
</dbReference>
<evidence type="ECO:0008006" key="4">
    <source>
        <dbReference type="Google" id="ProtNLM"/>
    </source>
</evidence>
<name>A0A0A3XR15_BRAJP</name>
<evidence type="ECO:0000313" key="2">
    <source>
        <dbReference type="EMBL" id="KGT75566.1"/>
    </source>
</evidence>